<gene>
    <name evidence="2" type="ORF">VE01_00266</name>
</gene>
<dbReference type="InterPro" id="IPR011990">
    <property type="entry name" value="TPR-like_helical_dom_sf"/>
</dbReference>
<sequence>MATPPRSSVGERQERPISTGRVQLPRRSTRGPVDLSQAPVSGPLGSSSPTLSNSQTLSPTPSQRSPNPSSRPTSSPAFHAKDFSRLLRPELYHPLPTTDIPAPLRPSSPPPQDLPTLLSTSRFRAAAVLAANLLTTATAPTDHPTIFALLYVRLASLTLCNATALAAQEVKALEDLNSALYLDPLTSAHLVPWELRVLAVRLQGIGFNDPRRGVVGYFELARDARRALAALRKAVSEDPESEDSTLVERQMWEERLVDLGVRVAGALVEMEDLEGAAMHLRTLGEGGDRMVGARRALLWLRLGDVEAARGCMGGREEADGVVLALGEMADGKYEDAATIWEQLAERDGGNEMYAQNLAVCMLYSGQIDEAKDMLENLLDKGKSFHALTFNLSTIYELCTDRSRQLKLQLVEKVAAMPEADRAGWEKTNADFKL</sequence>
<evidence type="ECO:0000256" key="1">
    <source>
        <dbReference type="SAM" id="MobiDB-lite"/>
    </source>
</evidence>
<dbReference type="Pfam" id="PF14559">
    <property type="entry name" value="TPR_19"/>
    <property type="match status" value="1"/>
</dbReference>
<dbReference type="GO" id="GO:0005794">
    <property type="term" value="C:Golgi apparatus"/>
    <property type="evidence" value="ECO:0007669"/>
    <property type="project" value="TreeGrafter"/>
</dbReference>
<organism evidence="2 3">
    <name type="scientific">Pseudogymnoascus verrucosus</name>
    <dbReference type="NCBI Taxonomy" id="342668"/>
    <lineage>
        <taxon>Eukaryota</taxon>
        <taxon>Fungi</taxon>
        <taxon>Dikarya</taxon>
        <taxon>Ascomycota</taxon>
        <taxon>Pezizomycotina</taxon>
        <taxon>Leotiomycetes</taxon>
        <taxon>Thelebolales</taxon>
        <taxon>Thelebolaceae</taxon>
        <taxon>Pseudogymnoascus</taxon>
    </lineage>
</organism>
<evidence type="ECO:0008006" key="4">
    <source>
        <dbReference type="Google" id="ProtNLM"/>
    </source>
</evidence>
<feature type="region of interest" description="Disordered" evidence="1">
    <location>
        <begin position="94"/>
        <end position="115"/>
    </location>
</feature>
<dbReference type="PANTHER" id="PTHR21581:SF6">
    <property type="entry name" value="TRAFFICKING PROTEIN PARTICLE COMPLEX SUBUNIT 12"/>
    <property type="match status" value="1"/>
</dbReference>
<dbReference type="PANTHER" id="PTHR21581">
    <property type="entry name" value="D-ALANYL-D-ALANINE CARBOXYPEPTIDASE"/>
    <property type="match status" value="1"/>
</dbReference>
<evidence type="ECO:0000313" key="3">
    <source>
        <dbReference type="Proteomes" id="UP000091956"/>
    </source>
</evidence>
<reference evidence="2 3" key="1">
    <citation type="submission" date="2016-03" db="EMBL/GenBank/DDBJ databases">
        <title>Comparative genomics of Pseudogymnoascus destructans, the fungus causing white-nose syndrome of bats.</title>
        <authorList>
            <person name="Palmer J.M."/>
            <person name="Drees K.P."/>
            <person name="Foster J.T."/>
            <person name="Lindner D.L."/>
        </authorList>
    </citation>
    <scope>NUCLEOTIDE SEQUENCE [LARGE SCALE GENOMIC DNA]</scope>
    <source>
        <strain evidence="2 3">UAMH 10579</strain>
    </source>
</reference>
<dbReference type="AlphaFoldDB" id="A0A2P2SZ84"/>
<name>A0A2P2SZ84_9PEZI</name>
<dbReference type="RefSeq" id="XP_018135378.1">
    <property type="nucleotide sequence ID" value="XM_018269798.2"/>
</dbReference>
<feature type="compositionally biased region" description="Pro residues" evidence="1">
    <location>
        <begin position="103"/>
        <end position="113"/>
    </location>
</feature>
<proteinExistence type="predicted"/>
<feature type="compositionally biased region" description="Low complexity" evidence="1">
    <location>
        <begin position="41"/>
        <end position="76"/>
    </location>
</feature>
<dbReference type="OrthoDB" id="428342at2759"/>
<dbReference type="STRING" id="342668.A0A2P2SZ84"/>
<dbReference type="EMBL" id="KV460206">
    <property type="protein sequence ID" value="OBU01646.1"/>
    <property type="molecule type" value="Genomic_DNA"/>
</dbReference>
<accession>A0A2P2SZ84</accession>
<dbReference type="SUPFAM" id="SSF48452">
    <property type="entry name" value="TPR-like"/>
    <property type="match status" value="1"/>
</dbReference>
<keyword evidence="3" id="KW-1185">Reference proteome</keyword>
<feature type="region of interest" description="Disordered" evidence="1">
    <location>
        <begin position="1"/>
        <end position="77"/>
    </location>
</feature>
<dbReference type="GO" id="GO:0030008">
    <property type="term" value="C:TRAPP complex"/>
    <property type="evidence" value="ECO:0007669"/>
    <property type="project" value="TreeGrafter"/>
</dbReference>
<protein>
    <recommendedName>
        <fullName evidence="4">Trafficking protein particle complex subunit 12</fullName>
    </recommendedName>
</protein>
<dbReference type="Proteomes" id="UP000091956">
    <property type="component" value="Unassembled WGS sequence"/>
</dbReference>
<reference evidence="3" key="2">
    <citation type="journal article" date="2018" name="Nat. Commun.">
        <title>Extreme sensitivity to ultraviolet light in the fungal pathogen causing white-nose syndrome of bats.</title>
        <authorList>
            <person name="Palmer J.M."/>
            <person name="Drees K.P."/>
            <person name="Foster J.T."/>
            <person name="Lindner D.L."/>
        </authorList>
    </citation>
    <scope>NUCLEOTIDE SEQUENCE [LARGE SCALE GENOMIC DNA]</scope>
    <source>
        <strain evidence="3">UAMH 10579</strain>
    </source>
</reference>
<dbReference type="Gene3D" id="1.25.40.10">
    <property type="entry name" value="Tetratricopeptide repeat domain"/>
    <property type="match status" value="1"/>
</dbReference>
<dbReference type="GeneID" id="28833652"/>
<evidence type="ECO:0000313" key="2">
    <source>
        <dbReference type="EMBL" id="OBU01646.1"/>
    </source>
</evidence>